<name>A0A445ETB1_ARAHY</name>
<reference evidence="1 2" key="1">
    <citation type="submission" date="2019-01" db="EMBL/GenBank/DDBJ databases">
        <title>Sequencing of cultivated peanut Arachis hypogaea provides insights into genome evolution and oil improvement.</title>
        <authorList>
            <person name="Chen X."/>
        </authorList>
    </citation>
    <scope>NUCLEOTIDE SEQUENCE [LARGE SCALE GENOMIC DNA]</scope>
    <source>
        <strain evidence="2">cv. Fuhuasheng</strain>
        <tissue evidence="1">Leaves</tissue>
    </source>
</reference>
<organism evidence="1 2">
    <name type="scientific">Arachis hypogaea</name>
    <name type="common">Peanut</name>
    <dbReference type="NCBI Taxonomy" id="3818"/>
    <lineage>
        <taxon>Eukaryota</taxon>
        <taxon>Viridiplantae</taxon>
        <taxon>Streptophyta</taxon>
        <taxon>Embryophyta</taxon>
        <taxon>Tracheophyta</taxon>
        <taxon>Spermatophyta</taxon>
        <taxon>Magnoliopsida</taxon>
        <taxon>eudicotyledons</taxon>
        <taxon>Gunneridae</taxon>
        <taxon>Pentapetalae</taxon>
        <taxon>rosids</taxon>
        <taxon>fabids</taxon>
        <taxon>Fabales</taxon>
        <taxon>Fabaceae</taxon>
        <taxon>Papilionoideae</taxon>
        <taxon>50 kb inversion clade</taxon>
        <taxon>dalbergioids sensu lato</taxon>
        <taxon>Dalbergieae</taxon>
        <taxon>Pterocarpus clade</taxon>
        <taxon>Arachis</taxon>
    </lineage>
</organism>
<dbReference type="AlphaFoldDB" id="A0A445ETB1"/>
<evidence type="ECO:0000313" key="1">
    <source>
        <dbReference type="EMBL" id="RYR78754.1"/>
    </source>
</evidence>
<keyword evidence="2" id="KW-1185">Reference proteome</keyword>
<evidence type="ECO:0000313" key="2">
    <source>
        <dbReference type="Proteomes" id="UP000289738"/>
    </source>
</evidence>
<accession>A0A445ETB1</accession>
<sequence length="130" mass="15036">MCVTHCYQRASVFVMEVLEPFEGWSQGSFQVRLSSGLCDYGLFHALHYPCCPTLAACASASIEWTSYVHPVYRSEAMFKVFEMEFPPIQDKSVWPEWYGTLLRPNPLMRKKATGRPVSTRFQNDMDKVQR</sequence>
<gene>
    <name evidence="1" type="ORF">Ahy_A01g003612</name>
</gene>
<comment type="caution">
    <text evidence="1">The sequence shown here is derived from an EMBL/GenBank/DDBJ whole genome shotgun (WGS) entry which is preliminary data.</text>
</comment>
<dbReference type="Proteomes" id="UP000289738">
    <property type="component" value="Chromosome A01"/>
</dbReference>
<dbReference type="EMBL" id="SDMP01000001">
    <property type="protein sequence ID" value="RYR78754.1"/>
    <property type="molecule type" value="Genomic_DNA"/>
</dbReference>
<proteinExistence type="predicted"/>
<protein>
    <submittedName>
        <fullName evidence="1">Uncharacterized protein</fullName>
    </submittedName>
</protein>